<feature type="domain" description="Rho-GAP" evidence="1">
    <location>
        <begin position="16"/>
        <end position="204"/>
    </location>
</feature>
<organism evidence="2 3">
    <name type="scientific">Patagioenas fasciata monilis</name>
    <dbReference type="NCBI Taxonomy" id="372326"/>
    <lineage>
        <taxon>Eukaryota</taxon>
        <taxon>Metazoa</taxon>
        <taxon>Chordata</taxon>
        <taxon>Craniata</taxon>
        <taxon>Vertebrata</taxon>
        <taxon>Euteleostomi</taxon>
        <taxon>Archelosauria</taxon>
        <taxon>Archosauria</taxon>
        <taxon>Dinosauria</taxon>
        <taxon>Saurischia</taxon>
        <taxon>Theropoda</taxon>
        <taxon>Coelurosauria</taxon>
        <taxon>Aves</taxon>
        <taxon>Neognathae</taxon>
        <taxon>Neoaves</taxon>
        <taxon>Columbimorphae</taxon>
        <taxon>Columbiformes</taxon>
        <taxon>Columbidae</taxon>
        <taxon>Patagioenas</taxon>
    </lineage>
</organism>
<evidence type="ECO:0000313" key="2">
    <source>
        <dbReference type="EMBL" id="OPJ68801.1"/>
    </source>
</evidence>
<dbReference type="GO" id="GO:0005096">
    <property type="term" value="F:GTPase activator activity"/>
    <property type="evidence" value="ECO:0007669"/>
    <property type="project" value="TreeGrafter"/>
</dbReference>
<dbReference type="PROSITE" id="PS50238">
    <property type="entry name" value="RHOGAP"/>
    <property type="match status" value="1"/>
</dbReference>
<name>A0A1V4J9C3_PATFA</name>
<dbReference type="SMART" id="SM00324">
    <property type="entry name" value="RhoGAP"/>
    <property type="match status" value="1"/>
</dbReference>
<dbReference type="Proteomes" id="UP000190648">
    <property type="component" value="Unassembled WGS sequence"/>
</dbReference>
<dbReference type="InterPro" id="IPR008936">
    <property type="entry name" value="Rho_GTPase_activation_prot"/>
</dbReference>
<dbReference type="Gene3D" id="1.10.555.10">
    <property type="entry name" value="Rho GTPase activation protein"/>
    <property type="match status" value="1"/>
</dbReference>
<protein>
    <recommendedName>
        <fullName evidence="1">Rho-GAP domain-containing protein</fullName>
    </recommendedName>
</protein>
<dbReference type="SUPFAM" id="SSF48350">
    <property type="entry name" value="GTPase activation domain, GAP"/>
    <property type="match status" value="1"/>
</dbReference>
<dbReference type="OrthoDB" id="27389at2759"/>
<dbReference type="PANTHER" id="PTHR23179:SF26">
    <property type="entry name" value="T-CELL ACTIVATION RHO GTPASE-ACTIVATING PROTEIN"/>
    <property type="match status" value="1"/>
</dbReference>
<proteinExistence type="predicted"/>
<gene>
    <name evidence="2" type="ORF">AV530_012885</name>
</gene>
<dbReference type="EMBL" id="LSYS01008398">
    <property type="protein sequence ID" value="OPJ68801.1"/>
    <property type="molecule type" value="Genomic_DNA"/>
</dbReference>
<evidence type="ECO:0000313" key="3">
    <source>
        <dbReference type="Proteomes" id="UP000190648"/>
    </source>
</evidence>
<accession>A0A1V4J9C3</accession>
<evidence type="ECO:0000259" key="1">
    <source>
        <dbReference type="PROSITE" id="PS50238"/>
    </source>
</evidence>
<dbReference type="GO" id="GO:0007165">
    <property type="term" value="P:signal transduction"/>
    <property type="evidence" value="ECO:0007669"/>
    <property type="project" value="InterPro"/>
</dbReference>
<dbReference type="PANTHER" id="PTHR23179">
    <property type="entry name" value="T-CELL ACTIVATION RHO GTPASE ACTIVATING PROTEIN-RELATED"/>
    <property type="match status" value="1"/>
</dbReference>
<keyword evidence="3" id="KW-1185">Reference proteome</keyword>
<dbReference type="Pfam" id="PF00620">
    <property type="entry name" value="RhoGAP"/>
    <property type="match status" value="1"/>
</dbReference>
<dbReference type="AlphaFoldDB" id="A0A1V4J9C3"/>
<sequence>MLGCVDPALSRQRFCANLECQGACLQTSNVLLSPLQDLLALLHEQGPFMEGIFWLGASEHASHEIREALDSGTEVQLASQPVHVLTVILKDFLHKIPSKFLVAELYQEWMAALQKSSRKERLVGLKEVARKLPEANLLLLLKTSLRLLQNISSNVTISKMSASNLVICMRPNLLGPPEEDTLPLDILVQVTAKVRCVSQPAAAFQAHTSFALQRFLAASSFQPTLSGELQGSAATQLQLSVRKAG</sequence>
<reference evidence="2 3" key="1">
    <citation type="submission" date="2016-02" db="EMBL/GenBank/DDBJ databases">
        <title>Band-tailed pigeon sequencing and assembly.</title>
        <authorList>
            <person name="Soares A.E."/>
            <person name="Novak B.J."/>
            <person name="Rice E.S."/>
            <person name="O'Connell B."/>
            <person name="Chang D."/>
            <person name="Weber S."/>
            <person name="Shapiro B."/>
        </authorList>
    </citation>
    <scope>NUCLEOTIDE SEQUENCE [LARGE SCALE GENOMIC DNA]</scope>
    <source>
        <strain evidence="2">BTP2013</strain>
        <tissue evidence="2">Blood</tissue>
    </source>
</reference>
<comment type="caution">
    <text evidence="2">The sequence shown here is derived from an EMBL/GenBank/DDBJ whole genome shotgun (WGS) entry which is preliminary data.</text>
</comment>
<dbReference type="InterPro" id="IPR000198">
    <property type="entry name" value="RhoGAP_dom"/>
</dbReference>